<dbReference type="InterPro" id="IPR008978">
    <property type="entry name" value="HSP20-like_chaperone"/>
</dbReference>
<feature type="domain" description="SHSP" evidence="4">
    <location>
        <begin position="80"/>
        <end position="180"/>
    </location>
</feature>
<comment type="similarity">
    <text evidence="1 2">Belongs to the small heat shock protein (HSP20) family.</text>
</comment>
<dbReference type="EMBL" id="VSRR010008088">
    <property type="protein sequence ID" value="MPC48066.1"/>
    <property type="molecule type" value="Genomic_DNA"/>
</dbReference>
<dbReference type="Proteomes" id="UP000324222">
    <property type="component" value="Unassembled WGS sequence"/>
</dbReference>
<evidence type="ECO:0000256" key="3">
    <source>
        <dbReference type="SAM" id="Phobius"/>
    </source>
</evidence>
<keyword evidence="3" id="KW-1133">Transmembrane helix</keyword>
<dbReference type="InterPro" id="IPR002068">
    <property type="entry name" value="A-crystallin/Hsp20_dom"/>
</dbReference>
<reference evidence="5 6" key="1">
    <citation type="submission" date="2019-05" db="EMBL/GenBank/DDBJ databases">
        <title>Another draft genome of Portunus trituberculatus and its Hox gene families provides insights of decapod evolution.</title>
        <authorList>
            <person name="Jeong J.-H."/>
            <person name="Song I."/>
            <person name="Kim S."/>
            <person name="Choi T."/>
            <person name="Kim D."/>
            <person name="Ryu S."/>
            <person name="Kim W."/>
        </authorList>
    </citation>
    <scope>NUCLEOTIDE SEQUENCE [LARGE SCALE GENOMIC DNA]</scope>
    <source>
        <tissue evidence="5">Muscle</tissue>
    </source>
</reference>
<keyword evidence="3" id="KW-0812">Transmembrane</keyword>
<evidence type="ECO:0000313" key="6">
    <source>
        <dbReference type="Proteomes" id="UP000324222"/>
    </source>
</evidence>
<evidence type="ECO:0000313" key="5">
    <source>
        <dbReference type="EMBL" id="MPC48066.1"/>
    </source>
</evidence>
<feature type="transmembrane region" description="Helical" evidence="3">
    <location>
        <begin position="85"/>
        <end position="106"/>
    </location>
</feature>
<evidence type="ECO:0000256" key="2">
    <source>
        <dbReference type="RuleBase" id="RU003616"/>
    </source>
</evidence>
<keyword evidence="3" id="KW-0472">Membrane</keyword>
<evidence type="ECO:0000256" key="1">
    <source>
        <dbReference type="PROSITE-ProRule" id="PRU00285"/>
    </source>
</evidence>
<dbReference type="AlphaFoldDB" id="A0A5B7FRF2"/>
<proteinExistence type="inferred from homology"/>
<comment type="caution">
    <text evidence="5">The sequence shown here is derived from an EMBL/GenBank/DDBJ whole genome shotgun (WGS) entry which is preliminary data.</text>
</comment>
<dbReference type="Pfam" id="PF00011">
    <property type="entry name" value="HSP20"/>
    <property type="match status" value="1"/>
</dbReference>
<dbReference type="PROSITE" id="PS01031">
    <property type="entry name" value="SHSP"/>
    <property type="match status" value="1"/>
</dbReference>
<sequence length="180" mass="18908">MAVAPVISSVARGEGGGSGRGALIGLHQPSSSDWLGAVISGHSGRAELWNDEPRGTVAVGTVAAPVGNIKATTITTTTTTTTICIYPAFSCFTLLYLIHISIFFVLDVQDFSSRGEVAVLFVSDREVVVEGRVEEQGQCSSACRRFQRRFLVPGPVELQAVTSVLSADGVLTITAPKKGL</sequence>
<evidence type="ECO:0000259" key="4">
    <source>
        <dbReference type="PROSITE" id="PS01031"/>
    </source>
</evidence>
<dbReference type="GO" id="GO:0009408">
    <property type="term" value="P:response to heat"/>
    <property type="evidence" value="ECO:0007669"/>
    <property type="project" value="UniProtKB-ARBA"/>
</dbReference>
<dbReference type="OrthoDB" id="10058145at2759"/>
<dbReference type="InterPro" id="IPR001436">
    <property type="entry name" value="Alpha-crystallin/sHSP_animal"/>
</dbReference>
<dbReference type="PRINTS" id="PR00299">
    <property type="entry name" value="ACRYSTALLIN"/>
</dbReference>
<accession>A0A5B7FRF2</accession>
<gene>
    <name evidence="5" type="primary">l(2)efl_4</name>
    <name evidence="5" type="ORF">E2C01_041831</name>
</gene>
<dbReference type="Gene3D" id="2.60.40.790">
    <property type="match status" value="1"/>
</dbReference>
<dbReference type="SUPFAM" id="SSF49764">
    <property type="entry name" value="HSP20-like chaperones"/>
    <property type="match status" value="1"/>
</dbReference>
<organism evidence="5 6">
    <name type="scientific">Portunus trituberculatus</name>
    <name type="common">Swimming crab</name>
    <name type="synonym">Neptunus trituberculatus</name>
    <dbReference type="NCBI Taxonomy" id="210409"/>
    <lineage>
        <taxon>Eukaryota</taxon>
        <taxon>Metazoa</taxon>
        <taxon>Ecdysozoa</taxon>
        <taxon>Arthropoda</taxon>
        <taxon>Crustacea</taxon>
        <taxon>Multicrustacea</taxon>
        <taxon>Malacostraca</taxon>
        <taxon>Eumalacostraca</taxon>
        <taxon>Eucarida</taxon>
        <taxon>Decapoda</taxon>
        <taxon>Pleocyemata</taxon>
        <taxon>Brachyura</taxon>
        <taxon>Eubrachyura</taxon>
        <taxon>Portunoidea</taxon>
        <taxon>Portunidae</taxon>
        <taxon>Portuninae</taxon>
        <taxon>Portunus</taxon>
    </lineage>
</organism>
<protein>
    <submittedName>
        <fullName evidence="5">Protein lethal(2)essential for life</fullName>
    </submittedName>
</protein>
<keyword evidence="6" id="KW-1185">Reference proteome</keyword>
<name>A0A5B7FRF2_PORTR</name>